<dbReference type="SUPFAM" id="SSF53271">
    <property type="entry name" value="PRTase-like"/>
    <property type="match status" value="1"/>
</dbReference>
<proteinExistence type="predicted"/>
<dbReference type="PANTHER" id="PTHR43363">
    <property type="entry name" value="HYPOXANTHINE PHOSPHORIBOSYLTRANSFERASE"/>
    <property type="match status" value="1"/>
</dbReference>
<dbReference type="HOGENOM" id="CLU_080904_0_0_2"/>
<dbReference type="EMBL" id="AE008384">
    <property type="protein sequence ID" value="AAM30958.1"/>
    <property type="molecule type" value="Genomic_DNA"/>
</dbReference>
<dbReference type="GO" id="GO:0000310">
    <property type="term" value="F:xanthine phosphoribosyltransferase activity"/>
    <property type="evidence" value="ECO:0007669"/>
    <property type="project" value="UniProtKB-EC"/>
</dbReference>
<dbReference type="InterPro" id="IPR029057">
    <property type="entry name" value="PRTase-like"/>
</dbReference>
<dbReference type="KEGG" id="mma:MM_1262"/>
<reference evidence="4 5" key="1">
    <citation type="journal article" date="2002" name="J. Mol. Microbiol. Biotechnol.">
        <title>The genome of Methanosarcina mazei: evidence for lateral gene transfer between Bacteria and Archaea.</title>
        <authorList>
            <person name="Deppenmeier U."/>
            <person name="Johann A."/>
            <person name="Hartsch T."/>
            <person name="Merkl R."/>
            <person name="Schmitz R.A."/>
            <person name="Martinez-Arias R."/>
            <person name="Henne A."/>
            <person name="Wiezer A."/>
            <person name="Baumer S."/>
            <person name="Jacobi C."/>
            <person name="Bruggemann H."/>
            <person name="Lienard T."/>
            <person name="Christmann A."/>
            <person name="Bomeke M."/>
            <person name="Steckel S."/>
            <person name="Bhattacharyya A."/>
            <person name="Lykidis A."/>
            <person name="Overbeek R."/>
            <person name="Klenk H.P."/>
            <person name="Gunsalus R.P."/>
            <person name="Fritz H.J."/>
            <person name="Gottschalk G."/>
        </authorList>
    </citation>
    <scope>NUCLEOTIDE SEQUENCE [LARGE SCALE GENOMIC DNA]</scope>
    <source>
        <strain evidence="5">ATCC BAA-159 / DSM 3647 / Goe1 / Go1 / JCM 11833 / OCM 88</strain>
    </source>
</reference>
<keyword evidence="2 4" id="KW-0808">Transferase</keyword>
<dbReference type="PANTHER" id="PTHR43363:SF2">
    <property type="entry name" value="PHOSPHORIBOSYLTRANSFERASE"/>
    <property type="match status" value="1"/>
</dbReference>
<evidence type="ECO:0000313" key="4">
    <source>
        <dbReference type="EMBL" id="AAM30958.1"/>
    </source>
</evidence>
<dbReference type="Gene3D" id="3.40.50.2020">
    <property type="match status" value="1"/>
</dbReference>
<evidence type="ECO:0000259" key="3">
    <source>
        <dbReference type="Pfam" id="PF00156"/>
    </source>
</evidence>
<accession>Q8PXF8</accession>
<dbReference type="Proteomes" id="UP000000595">
    <property type="component" value="Chromosome"/>
</dbReference>
<dbReference type="AlphaFoldDB" id="Q8PXF8"/>
<evidence type="ECO:0000256" key="2">
    <source>
        <dbReference type="ARBA" id="ARBA00022679"/>
    </source>
</evidence>
<evidence type="ECO:0000313" key="5">
    <source>
        <dbReference type="Proteomes" id="UP000000595"/>
    </source>
</evidence>
<name>Q8PXF8_METMA</name>
<gene>
    <name evidence="4" type="ordered locus">MM_1262</name>
</gene>
<sequence length="255" mass="29374">MPGHACPPNSIISCQYRVSDPGGFYIESFRCVLTNWDYIYNLCRNISREVKSSGYEPDVIIALARGGWFAGRVLCDFLGLDDLSSLKVEHYIGAVAIDTGEPYIRYPLSDNVIKGKKVLIVDDIVDTGESMISAKTYVESRNPSEVRTASLQYLGSSKIDPDYVGERLEDWAWIVYPWNFMEDMISILTKNMRKEPEKHWSLEDIKHSLYINHALDPVVFEITQPGRLQEVLEEMDRIHRTTSNVINRKKYWRLL</sequence>
<dbReference type="EC" id="2.4.2.22" evidence="4"/>
<evidence type="ECO:0000256" key="1">
    <source>
        <dbReference type="ARBA" id="ARBA00022676"/>
    </source>
</evidence>
<feature type="domain" description="Phosphoribosyltransferase" evidence="3">
    <location>
        <begin position="36"/>
        <end position="175"/>
    </location>
</feature>
<protein>
    <submittedName>
        <fullName evidence="4">Xanthine-guanine phosphoribosyltransferase</fullName>
        <ecNumber evidence="4">2.4.2.22</ecNumber>
    </submittedName>
</protein>
<keyword evidence="1 4" id="KW-0328">Glycosyltransferase</keyword>
<organism evidence="4 5">
    <name type="scientific">Methanosarcina mazei (strain ATCC BAA-159 / DSM 3647 / Goe1 / Go1 / JCM 11833 / OCM 88)</name>
    <name type="common">Methanosarcina frisia</name>
    <dbReference type="NCBI Taxonomy" id="192952"/>
    <lineage>
        <taxon>Archaea</taxon>
        <taxon>Methanobacteriati</taxon>
        <taxon>Methanobacteriota</taxon>
        <taxon>Stenosarchaea group</taxon>
        <taxon>Methanomicrobia</taxon>
        <taxon>Methanosarcinales</taxon>
        <taxon>Methanosarcinaceae</taxon>
        <taxon>Methanosarcina</taxon>
    </lineage>
</organism>
<dbReference type="InterPro" id="IPR000836">
    <property type="entry name" value="PRTase_dom"/>
</dbReference>
<dbReference type="PATRIC" id="fig|192952.21.peg.1469"/>
<dbReference type="Pfam" id="PF00156">
    <property type="entry name" value="Pribosyltran"/>
    <property type="match status" value="1"/>
</dbReference>
<dbReference type="eggNOG" id="arCOG00040">
    <property type="taxonomic scope" value="Archaea"/>
</dbReference>
<dbReference type="CDD" id="cd06223">
    <property type="entry name" value="PRTases_typeI"/>
    <property type="match status" value="1"/>
</dbReference>